<comment type="caution">
    <text evidence="9">The sequence shown here is derived from an EMBL/GenBank/DDBJ whole genome shotgun (WGS) entry which is preliminary data.</text>
</comment>
<organism evidence="9 10">
    <name type="scientific">Dissulfurirhabdus thermomarina</name>
    <dbReference type="NCBI Taxonomy" id="1765737"/>
    <lineage>
        <taxon>Bacteria</taxon>
        <taxon>Deltaproteobacteria</taxon>
        <taxon>Dissulfurirhabdaceae</taxon>
        <taxon>Dissulfurirhabdus</taxon>
    </lineage>
</organism>
<evidence type="ECO:0000259" key="7">
    <source>
        <dbReference type="Pfam" id="PF00361"/>
    </source>
</evidence>
<dbReference type="Proteomes" id="UP000469346">
    <property type="component" value="Unassembled WGS sequence"/>
</dbReference>
<feature type="transmembrane region" description="Helical" evidence="6">
    <location>
        <begin position="90"/>
        <end position="107"/>
    </location>
</feature>
<dbReference type="GO" id="GO:0008137">
    <property type="term" value="F:NADH dehydrogenase (ubiquinone) activity"/>
    <property type="evidence" value="ECO:0007669"/>
    <property type="project" value="InterPro"/>
</dbReference>
<keyword evidence="2 5" id="KW-0812">Transmembrane</keyword>
<dbReference type="PANTHER" id="PTHR42829">
    <property type="entry name" value="NADH-UBIQUINONE OXIDOREDUCTASE CHAIN 5"/>
    <property type="match status" value="1"/>
</dbReference>
<dbReference type="RefSeq" id="WP_163297627.1">
    <property type="nucleotide sequence ID" value="NZ_JAAGRR010000005.1"/>
</dbReference>
<dbReference type="Pfam" id="PF00361">
    <property type="entry name" value="Proton_antipo_M"/>
    <property type="match status" value="1"/>
</dbReference>
<dbReference type="InterPro" id="IPR003945">
    <property type="entry name" value="NU5C-like"/>
</dbReference>
<feature type="transmembrane region" description="Helical" evidence="6">
    <location>
        <begin position="182"/>
        <end position="201"/>
    </location>
</feature>
<proteinExistence type="predicted"/>
<evidence type="ECO:0000313" key="10">
    <source>
        <dbReference type="Proteomes" id="UP000469346"/>
    </source>
</evidence>
<dbReference type="NCBIfam" id="TIGR01974">
    <property type="entry name" value="NDH_I_L"/>
    <property type="match status" value="1"/>
</dbReference>
<feature type="transmembrane region" description="Helical" evidence="6">
    <location>
        <begin position="30"/>
        <end position="50"/>
    </location>
</feature>
<keyword evidence="3 6" id="KW-1133">Transmembrane helix</keyword>
<protein>
    <submittedName>
        <fullName evidence="9">NADH-quinone oxidoreductase subunit L</fullName>
    </submittedName>
</protein>
<dbReference type="InterPro" id="IPR001516">
    <property type="entry name" value="Proton_antipo_N"/>
</dbReference>
<evidence type="ECO:0000256" key="2">
    <source>
        <dbReference type="ARBA" id="ARBA00022692"/>
    </source>
</evidence>
<feature type="transmembrane region" description="Helical" evidence="6">
    <location>
        <begin position="287"/>
        <end position="308"/>
    </location>
</feature>
<name>A0A6N9TK56_DISTH</name>
<feature type="transmembrane region" description="Helical" evidence="6">
    <location>
        <begin position="119"/>
        <end position="137"/>
    </location>
</feature>
<feature type="transmembrane region" description="Helical" evidence="6">
    <location>
        <begin position="470"/>
        <end position="489"/>
    </location>
</feature>
<feature type="domain" description="NADH-Ubiquinone oxidoreductase (complex I) chain 5 N-terminal" evidence="8">
    <location>
        <begin position="70"/>
        <end position="120"/>
    </location>
</feature>
<dbReference type="NCBIfam" id="NF005141">
    <property type="entry name" value="PRK06590.1"/>
    <property type="match status" value="1"/>
</dbReference>
<dbReference type="AlphaFoldDB" id="A0A6N9TK56"/>
<feature type="transmembrane region" description="Helical" evidence="6">
    <location>
        <begin position="382"/>
        <end position="405"/>
    </location>
</feature>
<evidence type="ECO:0000256" key="3">
    <source>
        <dbReference type="ARBA" id="ARBA00022989"/>
    </source>
</evidence>
<feature type="transmembrane region" description="Helical" evidence="6">
    <location>
        <begin position="641"/>
        <end position="659"/>
    </location>
</feature>
<feature type="transmembrane region" description="Helical" evidence="6">
    <location>
        <begin position="143"/>
        <end position="161"/>
    </location>
</feature>
<comment type="subcellular location">
    <subcellularLocation>
        <location evidence="1">Endomembrane system</location>
        <topology evidence="1">Multi-pass membrane protein</topology>
    </subcellularLocation>
    <subcellularLocation>
        <location evidence="5">Membrane</location>
        <topology evidence="5">Multi-pass membrane protein</topology>
    </subcellularLocation>
</comment>
<dbReference type="GO" id="GO:0042773">
    <property type="term" value="P:ATP synthesis coupled electron transport"/>
    <property type="evidence" value="ECO:0007669"/>
    <property type="project" value="InterPro"/>
</dbReference>
<feature type="transmembrane region" description="Helical" evidence="6">
    <location>
        <begin position="534"/>
        <end position="555"/>
    </location>
</feature>
<dbReference type="InterPro" id="IPR001750">
    <property type="entry name" value="ND/Mrp_TM"/>
</dbReference>
<feature type="transmembrane region" description="Helical" evidence="6">
    <location>
        <begin position="315"/>
        <end position="337"/>
    </location>
</feature>
<sequence length="664" mass="72461">MEGAIALIPLFPLAGFLLNGLLGKKAGKSFVSFVGCASVGLAFAVALLVFRDLLARPPEERQLVQVLWSWMAVGGFHADLAFLVDQLSGVMILVVTGVGFLIHIYSIGYMHDDESYWRYFAYLNMFVFFMAMLVLGANYVVMFVGWEGVGLASYLLIGFWYKGLDNAIAGKKAFVVNRIGDFGFVLGMFLMFVTFGSLSYLEVFPKAYHLFEAGQLPLDSTVMVAICLLLFLGATGKSAQIPLYVWLPDAMAGPTPVSALIHAATMVTAGVYMVARSNILYTLAPTALLVVAGVAAATALYAATIGILQNDIKKVLAYSTVSQLGYMFIGVGVAAYWAGIFHLVTHAFFKACLFLCSGSVIHAMGGDQDMRHMGGLARKMPVTYVTMLTATIAIAGIPPFAGFFSKDEILWKAFTFPFFPEAGRVIWLVGTIGAAVTAFYMFRLIFLTFHGSFRGTAEQAHHLHESPVSMTGPLVILAFLSFCGGWMGVSPLIGETLGGVPNLLEHFLEPVFEHSAEIVAIAGHPAHYSHGTEWGLMGLSVLVAVLGFLLAFFIYRVRFETLPARLAATFSLPYKLVYNKYYVDEIYEALVVKPVYYLSMVLWKVADVVLIDGLCVNGSAWAVRWTSSLVRRVQNGYLQTYAAFMALGVVAILCFLLFGEGGWR</sequence>
<feature type="transmembrane region" description="Helical" evidence="6">
    <location>
        <begin position="343"/>
        <end position="361"/>
    </location>
</feature>
<dbReference type="PANTHER" id="PTHR42829:SF2">
    <property type="entry name" value="NADH-UBIQUINONE OXIDOREDUCTASE CHAIN 5"/>
    <property type="match status" value="1"/>
</dbReference>
<dbReference type="PRINTS" id="PR01435">
    <property type="entry name" value="NPOXDRDTASE5"/>
</dbReference>
<dbReference type="GO" id="GO:0003954">
    <property type="term" value="F:NADH dehydrogenase activity"/>
    <property type="evidence" value="ECO:0007669"/>
    <property type="project" value="TreeGrafter"/>
</dbReference>
<dbReference type="Gene3D" id="1.20.5.2700">
    <property type="match status" value="1"/>
</dbReference>
<evidence type="ECO:0000256" key="4">
    <source>
        <dbReference type="ARBA" id="ARBA00023136"/>
    </source>
</evidence>
<dbReference type="GO" id="GO:0015990">
    <property type="term" value="P:electron transport coupled proton transport"/>
    <property type="evidence" value="ECO:0007669"/>
    <property type="project" value="TreeGrafter"/>
</dbReference>
<evidence type="ECO:0000256" key="5">
    <source>
        <dbReference type="RuleBase" id="RU000320"/>
    </source>
</evidence>
<gene>
    <name evidence="9" type="primary">nuoL</name>
    <name evidence="9" type="ORF">G3N55_01200</name>
</gene>
<evidence type="ECO:0000256" key="6">
    <source>
        <dbReference type="SAM" id="Phobius"/>
    </source>
</evidence>
<dbReference type="PRINTS" id="PR01434">
    <property type="entry name" value="NADHDHGNASE5"/>
</dbReference>
<evidence type="ECO:0000259" key="8">
    <source>
        <dbReference type="Pfam" id="PF00662"/>
    </source>
</evidence>
<dbReference type="GO" id="GO:0012505">
    <property type="term" value="C:endomembrane system"/>
    <property type="evidence" value="ECO:0007669"/>
    <property type="project" value="UniProtKB-SubCell"/>
</dbReference>
<evidence type="ECO:0000256" key="1">
    <source>
        <dbReference type="ARBA" id="ARBA00004127"/>
    </source>
</evidence>
<accession>A0A6N9TK56</accession>
<dbReference type="EMBL" id="JAAGRR010000005">
    <property type="protein sequence ID" value="NDY41469.1"/>
    <property type="molecule type" value="Genomic_DNA"/>
</dbReference>
<feature type="transmembrane region" description="Helical" evidence="6">
    <location>
        <begin position="221"/>
        <end position="245"/>
    </location>
</feature>
<keyword evidence="10" id="KW-1185">Reference proteome</keyword>
<reference evidence="9 10" key="1">
    <citation type="submission" date="2020-02" db="EMBL/GenBank/DDBJ databases">
        <title>Comparative genomics of sulfur disproportionating microorganisms.</title>
        <authorList>
            <person name="Ward L.M."/>
            <person name="Bertran E."/>
            <person name="Johnston D.T."/>
        </authorList>
    </citation>
    <scope>NUCLEOTIDE SEQUENCE [LARGE SCALE GENOMIC DNA]</scope>
    <source>
        <strain evidence="9 10">DSM 100025</strain>
    </source>
</reference>
<evidence type="ECO:0000313" key="9">
    <source>
        <dbReference type="EMBL" id="NDY41469.1"/>
    </source>
</evidence>
<feature type="transmembrane region" description="Helical" evidence="6">
    <location>
        <begin position="425"/>
        <end position="449"/>
    </location>
</feature>
<dbReference type="InterPro" id="IPR018393">
    <property type="entry name" value="NADHpl_OxRdtase_5_subgr"/>
</dbReference>
<dbReference type="GO" id="GO:0016020">
    <property type="term" value="C:membrane"/>
    <property type="evidence" value="ECO:0007669"/>
    <property type="project" value="UniProtKB-SubCell"/>
</dbReference>
<feature type="domain" description="NADH:quinone oxidoreductase/Mrp antiporter transmembrane" evidence="7">
    <location>
        <begin position="138"/>
        <end position="415"/>
    </location>
</feature>
<dbReference type="Pfam" id="PF00662">
    <property type="entry name" value="Proton_antipo_N"/>
    <property type="match status" value="1"/>
</dbReference>
<keyword evidence="4 6" id="KW-0472">Membrane</keyword>